<dbReference type="GO" id="GO:0004789">
    <property type="term" value="F:thiamine-phosphate diphosphorylase activity"/>
    <property type="evidence" value="ECO:0007669"/>
    <property type="project" value="UniProtKB-UniRule"/>
</dbReference>
<dbReference type="Gene3D" id="3.20.20.70">
    <property type="entry name" value="Aldolase class I"/>
    <property type="match status" value="1"/>
</dbReference>
<evidence type="ECO:0000256" key="6">
    <source>
        <dbReference type="ARBA" id="ARBA00022977"/>
    </source>
</evidence>
<comment type="similarity">
    <text evidence="10 11">Belongs to the thiamine-phosphate synthase family.</text>
</comment>
<feature type="binding site" evidence="10">
    <location>
        <begin position="190"/>
        <end position="191"/>
    </location>
    <ligand>
        <name>2-[(2R,5Z)-2-carboxy-4-methylthiazol-5(2H)-ylidene]ethyl phosphate</name>
        <dbReference type="ChEBI" id="CHEBI:62899"/>
    </ligand>
</feature>
<feature type="binding site" evidence="10">
    <location>
        <position position="142"/>
    </location>
    <ligand>
        <name>4-amino-2-methyl-5-(diphosphooxymethyl)pyrimidine</name>
        <dbReference type="ChEBI" id="CHEBI:57841"/>
    </ligand>
</feature>
<protein>
    <recommendedName>
        <fullName evidence="10">Thiamine-phosphate synthase</fullName>
        <shortName evidence="10">TP synthase</shortName>
        <shortName evidence="10">TPS</shortName>
        <ecNumber evidence="10">2.5.1.3</ecNumber>
    </recommendedName>
    <alternativeName>
        <fullName evidence="10">Thiamine-phosphate pyrophosphorylase</fullName>
        <shortName evidence="10">TMP pyrophosphorylase</shortName>
        <shortName evidence="10">TMP-PPase</shortName>
    </alternativeName>
</protein>
<dbReference type="InterPro" id="IPR036206">
    <property type="entry name" value="ThiamineP_synth_sf"/>
</dbReference>
<dbReference type="InterPro" id="IPR013785">
    <property type="entry name" value="Aldolase_TIM"/>
</dbReference>
<keyword evidence="5 10" id="KW-0460">Magnesium</keyword>
<dbReference type="GO" id="GO:0005737">
    <property type="term" value="C:cytoplasm"/>
    <property type="evidence" value="ECO:0007669"/>
    <property type="project" value="TreeGrafter"/>
</dbReference>
<dbReference type="EC" id="2.5.1.3" evidence="10"/>
<evidence type="ECO:0000256" key="1">
    <source>
        <dbReference type="ARBA" id="ARBA00003814"/>
    </source>
</evidence>
<feature type="binding site" evidence="10">
    <location>
        <begin position="139"/>
        <end position="141"/>
    </location>
    <ligand>
        <name>2-[(2R,5Z)-2-carboxy-4-methylthiazol-5(2H)-ylidene]ethyl phosphate</name>
        <dbReference type="ChEBI" id="CHEBI:62899"/>
    </ligand>
</feature>
<dbReference type="PATRIC" id="fig|1603606.3.peg.3235"/>
<feature type="binding site" evidence="10">
    <location>
        <begin position="42"/>
        <end position="46"/>
    </location>
    <ligand>
        <name>4-amino-2-methyl-5-(diphosphooxymethyl)pyrimidine</name>
        <dbReference type="ChEBI" id="CHEBI:57841"/>
    </ligand>
</feature>
<dbReference type="InterPro" id="IPR022998">
    <property type="entry name" value="ThiamineP_synth_TenI"/>
</dbReference>
<dbReference type="InterPro" id="IPR034291">
    <property type="entry name" value="TMP_synthase"/>
</dbReference>
<dbReference type="FunFam" id="3.20.20.70:FF:000096">
    <property type="entry name" value="Thiamine-phosphate synthase"/>
    <property type="match status" value="1"/>
</dbReference>
<keyword evidence="15" id="KW-1185">Reference proteome</keyword>
<dbReference type="CDD" id="cd00564">
    <property type="entry name" value="TMP_TenI"/>
    <property type="match status" value="1"/>
</dbReference>
<dbReference type="PANTHER" id="PTHR20857">
    <property type="entry name" value="THIAMINE-PHOSPHATE PYROPHOSPHORYLASE"/>
    <property type="match status" value="1"/>
</dbReference>
<dbReference type="STRING" id="1603606.DSOUD_3002"/>
<comment type="catalytic activity">
    <reaction evidence="7 10 11">
        <text>4-methyl-5-(2-phosphooxyethyl)-thiazole + 4-amino-2-methyl-5-(diphosphooxymethyl)pyrimidine + H(+) = thiamine phosphate + diphosphate</text>
        <dbReference type="Rhea" id="RHEA:22328"/>
        <dbReference type="ChEBI" id="CHEBI:15378"/>
        <dbReference type="ChEBI" id="CHEBI:33019"/>
        <dbReference type="ChEBI" id="CHEBI:37575"/>
        <dbReference type="ChEBI" id="CHEBI:57841"/>
        <dbReference type="ChEBI" id="CHEBI:58296"/>
        <dbReference type="EC" id="2.5.1.3"/>
    </reaction>
</comment>
<evidence type="ECO:0000259" key="13">
    <source>
        <dbReference type="Pfam" id="PF02581"/>
    </source>
</evidence>
<feature type="binding site" evidence="10">
    <location>
        <position position="170"/>
    </location>
    <ligand>
        <name>2-[(2R,5Z)-2-carboxy-4-methylthiazol-5(2H)-ylidene]ethyl phosphate</name>
        <dbReference type="ChEBI" id="CHEBI:62899"/>
    </ligand>
</feature>
<dbReference type="OrthoDB" id="9810880at2"/>
<proteinExistence type="inferred from homology"/>
<comment type="cofactor">
    <cofactor evidence="10">
        <name>Mg(2+)</name>
        <dbReference type="ChEBI" id="CHEBI:18420"/>
    </cofactor>
    <text evidence="10">Binds 1 Mg(2+) ion per subunit.</text>
</comment>
<evidence type="ECO:0000313" key="15">
    <source>
        <dbReference type="Proteomes" id="UP000057158"/>
    </source>
</evidence>
<dbReference type="HAMAP" id="MF_00097">
    <property type="entry name" value="TMP_synthase"/>
    <property type="match status" value="1"/>
</dbReference>
<evidence type="ECO:0000256" key="5">
    <source>
        <dbReference type="ARBA" id="ARBA00022842"/>
    </source>
</evidence>
<dbReference type="NCBIfam" id="TIGR00693">
    <property type="entry name" value="thiE"/>
    <property type="match status" value="1"/>
</dbReference>
<evidence type="ECO:0000256" key="10">
    <source>
        <dbReference type="HAMAP-Rule" id="MF_00097"/>
    </source>
</evidence>
<comment type="catalytic activity">
    <reaction evidence="9 10 11">
        <text>2-[(2R,5Z)-2-carboxy-4-methylthiazol-5(2H)-ylidene]ethyl phosphate + 4-amino-2-methyl-5-(diphosphooxymethyl)pyrimidine + 2 H(+) = thiamine phosphate + CO2 + diphosphate</text>
        <dbReference type="Rhea" id="RHEA:47844"/>
        <dbReference type="ChEBI" id="CHEBI:15378"/>
        <dbReference type="ChEBI" id="CHEBI:16526"/>
        <dbReference type="ChEBI" id="CHEBI:33019"/>
        <dbReference type="ChEBI" id="CHEBI:37575"/>
        <dbReference type="ChEBI" id="CHEBI:57841"/>
        <dbReference type="ChEBI" id="CHEBI:62899"/>
        <dbReference type="EC" id="2.5.1.3"/>
    </reaction>
</comment>
<feature type="domain" description="Thiamine phosphate synthase/TenI" evidence="13">
    <location>
        <begin position="11"/>
        <end position="193"/>
    </location>
</feature>
<name>A0A0M4CYU5_9BACT</name>
<dbReference type="SUPFAM" id="SSF51391">
    <property type="entry name" value="Thiamin phosphate synthase"/>
    <property type="match status" value="1"/>
</dbReference>
<gene>
    <name evidence="14" type="primary">tenI</name>
    <name evidence="10" type="synonym">thiE</name>
    <name evidence="14" type="ORF">DSOUD_3002</name>
</gene>
<evidence type="ECO:0000256" key="4">
    <source>
        <dbReference type="ARBA" id="ARBA00022723"/>
    </source>
</evidence>
<dbReference type="EMBL" id="CP010802">
    <property type="protein sequence ID" value="ALC17728.1"/>
    <property type="molecule type" value="Genomic_DNA"/>
</dbReference>
<comment type="caution">
    <text evidence="10">Lacks conserved residue(s) required for the propagation of feature annotation.</text>
</comment>
<evidence type="ECO:0000256" key="2">
    <source>
        <dbReference type="ARBA" id="ARBA00005165"/>
    </source>
</evidence>
<comment type="function">
    <text evidence="1 10">Condenses 4-methyl-5-(beta-hydroxyethyl)thiazole monophosphate (THZ-P) and 2-methyl-4-amino-5-hydroxymethyl pyrimidine pyrophosphate (HMP-PP) to form thiamine monophosphate (TMP).</text>
</comment>
<evidence type="ECO:0000256" key="11">
    <source>
        <dbReference type="RuleBase" id="RU003826"/>
    </source>
</evidence>
<keyword evidence="4 10" id="KW-0479">Metal-binding</keyword>
<evidence type="ECO:0000256" key="3">
    <source>
        <dbReference type="ARBA" id="ARBA00022679"/>
    </source>
</evidence>
<comment type="pathway">
    <text evidence="2 10 12">Cofactor biosynthesis; thiamine diphosphate biosynthesis; thiamine phosphate from 4-amino-2-methyl-5-diphosphomethylpyrimidine and 4-methyl-5-(2-phosphoethyl)-thiazole: step 1/1.</text>
</comment>
<dbReference type="GO" id="GO:0000287">
    <property type="term" value="F:magnesium ion binding"/>
    <property type="evidence" value="ECO:0007669"/>
    <property type="project" value="UniProtKB-UniRule"/>
</dbReference>
<keyword evidence="3 10" id="KW-0808">Transferase</keyword>
<accession>A0A0M4CYU5</accession>
<reference evidence="14 15" key="1">
    <citation type="submission" date="2015-07" db="EMBL/GenBank/DDBJ databases">
        <title>Isolation and Genomic Characterization of a Novel Halophilic Metal-Reducing Deltaproteobacterium from the Deep Subsurface.</title>
        <authorList>
            <person name="Badalamenti J.P."/>
            <person name="Summers Z.M."/>
            <person name="Gralnick J.A."/>
            <person name="Bond D.R."/>
        </authorList>
    </citation>
    <scope>NUCLEOTIDE SEQUENCE [LARGE SCALE GENOMIC DNA]</scope>
    <source>
        <strain evidence="14 15">WTL</strain>
    </source>
</reference>
<evidence type="ECO:0000256" key="12">
    <source>
        <dbReference type="RuleBase" id="RU004253"/>
    </source>
</evidence>
<sequence>MDAPPRIDFPLYLITDRLLLPAGRTLIEAVTSALEGGVRAVQLREKDLDDAALYPLARELRALTRAFGARLLINDRIDLALAIGADGVHLGGNSLPTAEARRFLGPAPLIGVSTHRLEEIAGAASQGADFVTFGPVYFTASKAPYGEPVGLEALRCACIAPPLPVFALGGIQLHRISEVLDSGVRGIALISAILSRPDPAGAAREILARLKKI</sequence>
<feature type="binding site" evidence="10">
    <location>
        <position position="75"/>
    </location>
    <ligand>
        <name>Mg(2+)</name>
        <dbReference type="ChEBI" id="CHEBI:18420"/>
    </ligand>
</feature>
<evidence type="ECO:0000256" key="8">
    <source>
        <dbReference type="ARBA" id="ARBA00047851"/>
    </source>
</evidence>
<dbReference type="GO" id="GO:0009228">
    <property type="term" value="P:thiamine biosynthetic process"/>
    <property type="evidence" value="ECO:0007669"/>
    <property type="project" value="UniProtKB-KW"/>
</dbReference>
<comment type="catalytic activity">
    <reaction evidence="8 10 11">
        <text>2-(2-carboxy-4-methylthiazol-5-yl)ethyl phosphate + 4-amino-2-methyl-5-(diphosphooxymethyl)pyrimidine + 2 H(+) = thiamine phosphate + CO2 + diphosphate</text>
        <dbReference type="Rhea" id="RHEA:47848"/>
        <dbReference type="ChEBI" id="CHEBI:15378"/>
        <dbReference type="ChEBI" id="CHEBI:16526"/>
        <dbReference type="ChEBI" id="CHEBI:33019"/>
        <dbReference type="ChEBI" id="CHEBI:37575"/>
        <dbReference type="ChEBI" id="CHEBI:57841"/>
        <dbReference type="ChEBI" id="CHEBI:62890"/>
        <dbReference type="EC" id="2.5.1.3"/>
    </reaction>
</comment>
<feature type="binding site" evidence="10">
    <location>
        <position position="74"/>
    </location>
    <ligand>
        <name>4-amino-2-methyl-5-(diphosphooxymethyl)pyrimidine</name>
        <dbReference type="ChEBI" id="CHEBI:57841"/>
    </ligand>
</feature>
<feature type="binding site" evidence="10">
    <location>
        <position position="113"/>
    </location>
    <ligand>
        <name>4-amino-2-methyl-5-(diphosphooxymethyl)pyrimidine</name>
        <dbReference type="ChEBI" id="CHEBI:57841"/>
    </ligand>
</feature>
<dbReference type="KEGG" id="des:DSOUD_3002"/>
<dbReference type="PANTHER" id="PTHR20857:SF15">
    <property type="entry name" value="THIAMINE-PHOSPHATE SYNTHASE"/>
    <property type="match status" value="1"/>
</dbReference>
<dbReference type="GO" id="GO:0009229">
    <property type="term" value="P:thiamine diphosphate biosynthetic process"/>
    <property type="evidence" value="ECO:0007669"/>
    <property type="project" value="UniProtKB-UniRule"/>
</dbReference>
<evidence type="ECO:0000313" key="14">
    <source>
        <dbReference type="EMBL" id="ALC17728.1"/>
    </source>
</evidence>
<dbReference type="RefSeq" id="WP_053551720.1">
    <property type="nucleotide sequence ID" value="NZ_CP010802.1"/>
</dbReference>
<dbReference type="AlphaFoldDB" id="A0A0M4CYU5"/>
<evidence type="ECO:0000256" key="7">
    <source>
        <dbReference type="ARBA" id="ARBA00047334"/>
    </source>
</evidence>
<organism evidence="14 15">
    <name type="scientific">Desulfuromonas soudanensis</name>
    <dbReference type="NCBI Taxonomy" id="1603606"/>
    <lineage>
        <taxon>Bacteria</taxon>
        <taxon>Pseudomonadati</taxon>
        <taxon>Thermodesulfobacteriota</taxon>
        <taxon>Desulfuromonadia</taxon>
        <taxon>Desulfuromonadales</taxon>
        <taxon>Desulfuromonadaceae</taxon>
        <taxon>Desulfuromonas</taxon>
    </lineage>
</organism>
<dbReference type="Proteomes" id="UP000057158">
    <property type="component" value="Chromosome"/>
</dbReference>
<dbReference type="Pfam" id="PF02581">
    <property type="entry name" value="TMP-TENI"/>
    <property type="match status" value="1"/>
</dbReference>
<dbReference type="UniPathway" id="UPA00060">
    <property type="reaction ID" value="UER00141"/>
</dbReference>
<evidence type="ECO:0000256" key="9">
    <source>
        <dbReference type="ARBA" id="ARBA00047883"/>
    </source>
</evidence>
<keyword evidence="6 10" id="KW-0784">Thiamine biosynthesis</keyword>